<feature type="domain" description="Ig-like" evidence="5">
    <location>
        <begin position="1"/>
        <end position="76"/>
    </location>
</feature>
<evidence type="ECO:0000313" key="6">
    <source>
        <dbReference type="EMBL" id="CAI9556844.1"/>
    </source>
</evidence>
<dbReference type="InterPro" id="IPR036179">
    <property type="entry name" value="Ig-like_dom_sf"/>
</dbReference>
<accession>A0ABN9C9W3</accession>
<organism evidence="6 7">
    <name type="scientific">Staurois parvus</name>
    <dbReference type="NCBI Taxonomy" id="386267"/>
    <lineage>
        <taxon>Eukaryota</taxon>
        <taxon>Metazoa</taxon>
        <taxon>Chordata</taxon>
        <taxon>Craniata</taxon>
        <taxon>Vertebrata</taxon>
        <taxon>Euteleostomi</taxon>
        <taxon>Amphibia</taxon>
        <taxon>Batrachia</taxon>
        <taxon>Anura</taxon>
        <taxon>Neobatrachia</taxon>
        <taxon>Ranoidea</taxon>
        <taxon>Ranidae</taxon>
        <taxon>Staurois</taxon>
    </lineage>
</organism>
<dbReference type="Proteomes" id="UP001162483">
    <property type="component" value="Unassembled WGS sequence"/>
</dbReference>
<keyword evidence="3" id="KW-0597">Phosphoprotein</keyword>
<dbReference type="PANTHER" id="PTHR35971:SF5">
    <property type="entry name" value="OBSCURIN LIKE CYTOSKELETAL ADAPTOR 1"/>
    <property type="match status" value="1"/>
</dbReference>
<dbReference type="InterPro" id="IPR003598">
    <property type="entry name" value="Ig_sub2"/>
</dbReference>
<sequence length="173" mass="19619">QDYTAVEKDDITLECELSKDVPVKWFRNGEEIKASKTVTIKTEGKRRILKIKKVEEKDKGDYECDCGTDKTKASVNIEARIIKVERPLYGVEVFEGETARFEVEISEPDVHAQWKLKGEVLSPSPDCEIIEDGNKHVLILYNCKLDMTGEISFQAANAKNAANLKVKGMMIFY</sequence>
<dbReference type="SMART" id="SM00409">
    <property type="entry name" value="IG"/>
    <property type="match status" value="2"/>
</dbReference>
<dbReference type="InterPro" id="IPR007110">
    <property type="entry name" value="Ig-like_dom"/>
</dbReference>
<dbReference type="InterPro" id="IPR052385">
    <property type="entry name" value="Obscurin/Obscurin-like_Reg"/>
</dbReference>
<evidence type="ECO:0000256" key="2">
    <source>
        <dbReference type="ARBA" id="ARBA00022490"/>
    </source>
</evidence>
<dbReference type="EMBL" id="CATNWA010008786">
    <property type="protein sequence ID" value="CAI9556844.1"/>
    <property type="molecule type" value="Genomic_DNA"/>
</dbReference>
<dbReference type="Pfam" id="PF07679">
    <property type="entry name" value="I-set"/>
    <property type="match status" value="2"/>
</dbReference>
<keyword evidence="4" id="KW-1015">Disulfide bond</keyword>
<dbReference type="SMART" id="SM00408">
    <property type="entry name" value="IGc2"/>
    <property type="match status" value="1"/>
</dbReference>
<feature type="non-terminal residue" evidence="6">
    <location>
        <position position="1"/>
    </location>
</feature>
<dbReference type="SUPFAM" id="SSF48726">
    <property type="entry name" value="Immunoglobulin"/>
    <property type="match status" value="2"/>
</dbReference>
<keyword evidence="2" id="KW-0963">Cytoplasm</keyword>
<evidence type="ECO:0000313" key="7">
    <source>
        <dbReference type="Proteomes" id="UP001162483"/>
    </source>
</evidence>
<keyword evidence="7" id="KW-1185">Reference proteome</keyword>
<dbReference type="PROSITE" id="PS50835">
    <property type="entry name" value="IG_LIKE"/>
    <property type="match status" value="1"/>
</dbReference>
<feature type="non-terminal residue" evidence="6">
    <location>
        <position position="173"/>
    </location>
</feature>
<comment type="subcellular location">
    <subcellularLocation>
        <location evidence="1">Cytoplasm</location>
    </subcellularLocation>
</comment>
<reference evidence="6" key="1">
    <citation type="submission" date="2023-05" db="EMBL/GenBank/DDBJ databases">
        <authorList>
            <person name="Stuckert A."/>
        </authorList>
    </citation>
    <scope>NUCLEOTIDE SEQUENCE</scope>
</reference>
<evidence type="ECO:0000256" key="4">
    <source>
        <dbReference type="ARBA" id="ARBA00023157"/>
    </source>
</evidence>
<gene>
    <name evidence="6" type="ORF">SPARVUS_LOCUS4591830</name>
</gene>
<dbReference type="InterPro" id="IPR013783">
    <property type="entry name" value="Ig-like_fold"/>
</dbReference>
<dbReference type="InterPro" id="IPR003599">
    <property type="entry name" value="Ig_sub"/>
</dbReference>
<dbReference type="Gene3D" id="2.60.40.10">
    <property type="entry name" value="Immunoglobulins"/>
    <property type="match status" value="2"/>
</dbReference>
<evidence type="ECO:0000256" key="3">
    <source>
        <dbReference type="ARBA" id="ARBA00022553"/>
    </source>
</evidence>
<protein>
    <recommendedName>
        <fullName evidence="5">Ig-like domain-containing protein</fullName>
    </recommendedName>
</protein>
<evidence type="ECO:0000256" key="1">
    <source>
        <dbReference type="ARBA" id="ARBA00004496"/>
    </source>
</evidence>
<dbReference type="InterPro" id="IPR013098">
    <property type="entry name" value="Ig_I-set"/>
</dbReference>
<proteinExistence type="predicted"/>
<dbReference type="PANTHER" id="PTHR35971">
    <property type="entry name" value="SI:DKEY-31G6.6"/>
    <property type="match status" value="1"/>
</dbReference>
<name>A0ABN9C9W3_9NEOB</name>
<comment type="caution">
    <text evidence="6">The sequence shown here is derived from an EMBL/GenBank/DDBJ whole genome shotgun (WGS) entry which is preliminary data.</text>
</comment>
<evidence type="ECO:0000259" key="5">
    <source>
        <dbReference type="PROSITE" id="PS50835"/>
    </source>
</evidence>